<evidence type="ECO:0000313" key="3">
    <source>
        <dbReference type="Proteomes" id="UP000325614"/>
    </source>
</evidence>
<accession>A0A5P9JTT7</accession>
<dbReference type="EMBL" id="CP045423">
    <property type="protein sequence ID" value="QFU16232.1"/>
    <property type="molecule type" value="Genomic_DNA"/>
</dbReference>
<name>A0A5P9JTT7_9HYPH</name>
<reference evidence="2 3" key="1">
    <citation type="submission" date="2019-10" db="EMBL/GenBank/DDBJ databases">
        <title>Isolation, Identification of Microvirga thermotolerans HR1, a novel thermophilic bacterium and Comparative Genomics of the genus Microvirga.</title>
        <authorList>
            <person name="Li J."/>
            <person name="Zhang W."/>
            <person name="Lin M."/>
            <person name="Wang J."/>
        </authorList>
    </citation>
    <scope>NUCLEOTIDE SEQUENCE [LARGE SCALE GENOMIC DNA]</scope>
    <source>
        <strain evidence="2 3">HR1</strain>
    </source>
</reference>
<dbReference type="RefSeq" id="WP_152585876.1">
    <property type="nucleotide sequence ID" value="NZ_CP045423.1"/>
</dbReference>
<evidence type="ECO:0000256" key="1">
    <source>
        <dbReference type="SAM" id="MobiDB-lite"/>
    </source>
</evidence>
<dbReference type="KEGG" id="mico:GDR74_08350"/>
<dbReference type="Proteomes" id="UP000325614">
    <property type="component" value="Chromosome"/>
</dbReference>
<feature type="compositionally biased region" description="Low complexity" evidence="1">
    <location>
        <begin position="41"/>
        <end position="50"/>
    </location>
</feature>
<keyword evidence="3" id="KW-1185">Reference proteome</keyword>
<proteinExistence type="predicted"/>
<gene>
    <name evidence="2" type="ORF">GDR74_08350</name>
</gene>
<dbReference type="AlphaFoldDB" id="A0A5P9JTT7"/>
<protein>
    <submittedName>
        <fullName evidence="2">Uncharacterized protein</fullName>
    </submittedName>
</protein>
<feature type="region of interest" description="Disordered" evidence="1">
    <location>
        <begin position="1"/>
        <end position="50"/>
    </location>
</feature>
<organism evidence="2 3">
    <name type="scientific">Microvirga thermotolerans</name>
    <dbReference type="NCBI Taxonomy" id="2651334"/>
    <lineage>
        <taxon>Bacteria</taxon>
        <taxon>Pseudomonadati</taxon>
        <taxon>Pseudomonadota</taxon>
        <taxon>Alphaproteobacteria</taxon>
        <taxon>Hyphomicrobiales</taxon>
        <taxon>Methylobacteriaceae</taxon>
        <taxon>Microvirga</taxon>
    </lineage>
</organism>
<sequence length="240" mass="25694">MASFPPKARRGSADGPPADSFETLLSRHEAAFAGGRKPASDPDAGAAQAAKEIAARIQAAVLESGVIEEPETGGAPEEPPADGDLAAPTLFDEEFRTRIIAHVRKGLAQEAENGTDTDRRQLACFEAAVADGSIVVERAERVEGLAYRAMRSVLYGSDGRVIDDGSSESWDDDFVLAQMAQGRAIIIGTAEAIGDALPSHYYVSFPNPDVLLTFDQQLYRLAREQAEEPLSERKSPSGFF</sequence>
<evidence type="ECO:0000313" key="2">
    <source>
        <dbReference type="EMBL" id="QFU16232.1"/>
    </source>
</evidence>